<comment type="caution">
    <text evidence="2">The sequence shown here is derived from an EMBL/GenBank/DDBJ whole genome shotgun (WGS) entry which is preliminary data.</text>
</comment>
<reference evidence="2 3" key="1">
    <citation type="submission" date="2020-08" db="EMBL/GenBank/DDBJ databases">
        <title>Genomic Encyclopedia of Type Strains, Phase IV (KMG-IV): sequencing the most valuable type-strain genomes for metagenomic binning, comparative biology and taxonomic classification.</title>
        <authorList>
            <person name="Goeker M."/>
        </authorList>
    </citation>
    <scope>NUCLEOTIDE SEQUENCE [LARGE SCALE GENOMIC DNA]</scope>
    <source>
        <strain evidence="2 3">DSM 19512</strain>
    </source>
</reference>
<dbReference type="RefSeq" id="WP_183951804.1">
    <property type="nucleotide sequence ID" value="NZ_JACIDH010000008.1"/>
</dbReference>
<keyword evidence="1" id="KW-1133">Transmembrane helix</keyword>
<proteinExistence type="predicted"/>
<dbReference type="EMBL" id="JACIDH010000008">
    <property type="protein sequence ID" value="MBB3879635.1"/>
    <property type="molecule type" value="Genomic_DNA"/>
</dbReference>
<evidence type="ECO:0000313" key="3">
    <source>
        <dbReference type="Proteomes" id="UP000538670"/>
    </source>
</evidence>
<dbReference type="Proteomes" id="UP000538670">
    <property type="component" value="Unassembled WGS sequence"/>
</dbReference>
<dbReference type="AlphaFoldDB" id="A0A7W6ABH7"/>
<keyword evidence="1" id="KW-0812">Transmembrane</keyword>
<protein>
    <submittedName>
        <fullName evidence="2">Thiol:disulfide interchange protein</fullName>
    </submittedName>
</protein>
<name>A0A7W6ABH7_9SPHN</name>
<evidence type="ECO:0000313" key="2">
    <source>
        <dbReference type="EMBL" id="MBB3879635.1"/>
    </source>
</evidence>
<keyword evidence="1" id="KW-0472">Membrane</keyword>
<accession>A0A7W6ABH7</accession>
<feature type="transmembrane region" description="Helical" evidence="1">
    <location>
        <begin position="30"/>
        <end position="52"/>
    </location>
</feature>
<organism evidence="2 3">
    <name type="scientific">Sphingomonas pseudosanguinis</name>
    <dbReference type="NCBI Taxonomy" id="413712"/>
    <lineage>
        <taxon>Bacteria</taxon>
        <taxon>Pseudomonadati</taxon>
        <taxon>Pseudomonadota</taxon>
        <taxon>Alphaproteobacteria</taxon>
        <taxon>Sphingomonadales</taxon>
        <taxon>Sphingomonadaceae</taxon>
        <taxon>Sphingomonas</taxon>
    </lineage>
</organism>
<evidence type="ECO:0000256" key="1">
    <source>
        <dbReference type="SAM" id="Phobius"/>
    </source>
</evidence>
<keyword evidence="3" id="KW-1185">Reference proteome</keyword>
<sequence>MVILGCLLLIILPLMGFVIGGYLGGVEIGIWAALGGLGLAVLACVIPVMALVKAGRR</sequence>
<gene>
    <name evidence="2" type="ORF">GGR48_002063</name>
</gene>